<dbReference type="Gene3D" id="1.10.10.10">
    <property type="entry name" value="Winged helix-like DNA-binding domain superfamily/Winged helix DNA-binding domain"/>
    <property type="match status" value="1"/>
</dbReference>
<dbReference type="PROSITE" id="PS50931">
    <property type="entry name" value="HTH_LYSR"/>
    <property type="match status" value="1"/>
</dbReference>
<reference evidence="8" key="1">
    <citation type="journal article" date="2019" name="Int. J. Syst. Evol. Microbiol.">
        <title>The Global Catalogue of Microorganisms (GCM) 10K type strain sequencing project: providing services to taxonomists for standard genome sequencing and annotation.</title>
        <authorList>
            <consortium name="The Broad Institute Genomics Platform"/>
            <consortium name="The Broad Institute Genome Sequencing Center for Infectious Disease"/>
            <person name="Wu L."/>
            <person name="Ma J."/>
        </authorList>
    </citation>
    <scope>NUCLEOTIDE SEQUENCE [LARGE SCALE GENOMIC DNA]</scope>
    <source>
        <strain evidence="8">CGMCC 4.7357</strain>
    </source>
</reference>
<keyword evidence="8" id="KW-1185">Reference proteome</keyword>
<dbReference type="PRINTS" id="PR00039">
    <property type="entry name" value="HTHLYSR"/>
</dbReference>
<dbReference type="InterPro" id="IPR000847">
    <property type="entry name" value="LysR_HTH_N"/>
</dbReference>
<dbReference type="Pfam" id="PF00126">
    <property type="entry name" value="HTH_1"/>
    <property type="match status" value="1"/>
</dbReference>
<dbReference type="EMBL" id="JBHSFH010000006">
    <property type="protein sequence ID" value="MFC4494881.1"/>
    <property type="molecule type" value="Genomic_DNA"/>
</dbReference>
<dbReference type="SUPFAM" id="SSF46785">
    <property type="entry name" value="Winged helix' DNA-binding domain"/>
    <property type="match status" value="1"/>
</dbReference>
<feature type="domain" description="HTH lysR-type" evidence="6">
    <location>
        <begin position="15"/>
        <end position="72"/>
    </location>
</feature>
<evidence type="ECO:0000313" key="7">
    <source>
        <dbReference type="EMBL" id="MFC4494881.1"/>
    </source>
</evidence>
<dbReference type="InterPro" id="IPR036388">
    <property type="entry name" value="WH-like_DNA-bd_sf"/>
</dbReference>
<dbReference type="CDD" id="cd08417">
    <property type="entry name" value="PBP2_Nitroaromatics_like"/>
    <property type="match status" value="1"/>
</dbReference>
<dbReference type="InterPro" id="IPR050389">
    <property type="entry name" value="LysR-type_TF"/>
</dbReference>
<dbReference type="PANTHER" id="PTHR30118">
    <property type="entry name" value="HTH-TYPE TRANSCRIPTIONAL REGULATOR LEUO-RELATED"/>
    <property type="match status" value="1"/>
</dbReference>
<evidence type="ECO:0000313" key="8">
    <source>
        <dbReference type="Proteomes" id="UP001595997"/>
    </source>
</evidence>
<name>A0ABV9A7Q1_9ACTN</name>
<dbReference type="RefSeq" id="WP_386446732.1">
    <property type="nucleotide sequence ID" value="NZ_JBHSFH010000006.1"/>
</dbReference>
<dbReference type="Pfam" id="PF03466">
    <property type="entry name" value="LysR_substrate"/>
    <property type="match status" value="1"/>
</dbReference>
<keyword evidence="2" id="KW-0805">Transcription regulation</keyword>
<keyword evidence="3" id="KW-0238">DNA-binding</keyword>
<dbReference type="InterPro" id="IPR005119">
    <property type="entry name" value="LysR_subst-bd"/>
</dbReference>
<dbReference type="PANTHER" id="PTHR30118:SF15">
    <property type="entry name" value="TRANSCRIPTIONAL REGULATORY PROTEIN"/>
    <property type="match status" value="1"/>
</dbReference>
<keyword evidence="4" id="KW-0804">Transcription</keyword>
<evidence type="ECO:0000256" key="3">
    <source>
        <dbReference type="ARBA" id="ARBA00023125"/>
    </source>
</evidence>
<dbReference type="Proteomes" id="UP001595997">
    <property type="component" value="Unassembled WGS sequence"/>
</dbReference>
<accession>A0ABV9A7Q1</accession>
<evidence type="ECO:0000259" key="6">
    <source>
        <dbReference type="PROSITE" id="PS50931"/>
    </source>
</evidence>
<feature type="region of interest" description="Disordered" evidence="5">
    <location>
        <begin position="319"/>
        <end position="348"/>
    </location>
</feature>
<evidence type="ECO:0000256" key="5">
    <source>
        <dbReference type="SAM" id="MobiDB-lite"/>
    </source>
</evidence>
<sequence length="348" mass="38456">MTTGPARTPAHLANLDLNLLVTLRELFRERNVTRAARRLGVSQPAVSASLSRLRRHFGDELLLRSNGVYVLTPLATQLTEQVETVCAATERLFATGSAFEPAGSRREFTLLMSDYPATVLGDRLSRLLAREAPHAALHMRLVRETIGDDIVETIRLVDGMVSPRLGHFRTPVGSQPLFKDRWMCLLSADHPLCEAEPFVLDDVKPLPWVVPYHRDAGYPSASPATRQLAALGIRPRIAVRVESYRAVPDFIAGTRRVALYPARLAARLPAERGLRALEWPVPLDDIDELLWWDTVYDKDPANSWLRGLVARAAAELGPDVAEPASVKSDGTGQPEEPPRAGEPCHKPD</sequence>
<dbReference type="InterPro" id="IPR037402">
    <property type="entry name" value="YidZ_PBP2"/>
</dbReference>
<feature type="compositionally biased region" description="Basic and acidic residues" evidence="5">
    <location>
        <begin position="336"/>
        <end position="348"/>
    </location>
</feature>
<dbReference type="InterPro" id="IPR036390">
    <property type="entry name" value="WH_DNA-bd_sf"/>
</dbReference>
<dbReference type="SUPFAM" id="SSF53850">
    <property type="entry name" value="Periplasmic binding protein-like II"/>
    <property type="match status" value="1"/>
</dbReference>
<dbReference type="Gene3D" id="3.40.190.10">
    <property type="entry name" value="Periplasmic binding protein-like II"/>
    <property type="match status" value="2"/>
</dbReference>
<evidence type="ECO:0000256" key="4">
    <source>
        <dbReference type="ARBA" id="ARBA00023163"/>
    </source>
</evidence>
<evidence type="ECO:0000256" key="1">
    <source>
        <dbReference type="ARBA" id="ARBA00009437"/>
    </source>
</evidence>
<evidence type="ECO:0000256" key="2">
    <source>
        <dbReference type="ARBA" id="ARBA00023015"/>
    </source>
</evidence>
<comment type="similarity">
    <text evidence="1">Belongs to the LysR transcriptional regulatory family.</text>
</comment>
<comment type="caution">
    <text evidence="7">The sequence shown here is derived from an EMBL/GenBank/DDBJ whole genome shotgun (WGS) entry which is preliminary data.</text>
</comment>
<protein>
    <submittedName>
        <fullName evidence="7">LysR family transcriptional regulator</fullName>
    </submittedName>
</protein>
<gene>
    <name evidence="7" type="ORF">ACFPA8_12120</name>
</gene>
<proteinExistence type="inferred from homology"/>
<organism evidence="7 8">
    <name type="scientific">Streptomyces ovatisporus</name>
    <dbReference type="NCBI Taxonomy" id="1128682"/>
    <lineage>
        <taxon>Bacteria</taxon>
        <taxon>Bacillati</taxon>
        <taxon>Actinomycetota</taxon>
        <taxon>Actinomycetes</taxon>
        <taxon>Kitasatosporales</taxon>
        <taxon>Streptomycetaceae</taxon>
        <taxon>Streptomyces</taxon>
    </lineage>
</organism>